<dbReference type="EMBL" id="CAJNDS010002745">
    <property type="protein sequence ID" value="CAE7581800.1"/>
    <property type="molecule type" value="Genomic_DNA"/>
</dbReference>
<sequence length="203" mass="22268">MLARCSSRLYLRIMNMDLRLEGEGKFWEIVQQGQRTISAFGKLGSAGRTDSHIHYQVDAATKFAESKVKEKTRKGYKKCGKAKVCPAFLKPKYSKDFVEGTITKAKNISPKGMAYECEAQTACKARGDCKGYFEHVGYDGYPTYHLLAPGTETWKKGSHTGLVASVRVKKEGAKAVAAAKTSEAAGHGPKKPVMKVLKKPAKC</sequence>
<name>A0A812UJR7_9DINO</name>
<protein>
    <submittedName>
        <fullName evidence="2">Eif3a protein</fullName>
    </submittedName>
</protein>
<proteinExistence type="predicted"/>
<dbReference type="Pfam" id="PF05406">
    <property type="entry name" value="WGR"/>
    <property type="match status" value="1"/>
</dbReference>
<evidence type="ECO:0000313" key="2">
    <source>
        <dbReference type="EMBL" id="CAE7581800.1"/>
    </source>
</evidence>
<reference evidence="2" key="1">
    <citation type="submission" date="2021-02" db="EMBL/GenBank/DDBJ databases">
        <authorList>
            <person name="Dougan E. K."/>
            <person name="Rhodes N."/>
            <person name="Thang M."/>
            <person name="Chan C."/>
        </authorList>
    </citation>
    <scope>NUCLEOTIDE SEQUENCE</scope>
</reference>
<dbReference type="Proteomes" id="UP000604046">
    <property type="component" value="Unassembled WGS sequence"/>
</dbReference>
<dbReference type="OrthoDB" id="10492461at2759"/>
<organism evidence="2 3">
    <name type="scientific">Symbiodinium natans</name>
    <dbReference type="NCBI Taxonomy" id="878477"/>
    <lineage>
        <taxon>Eukaryota</taxon>
        <taxon>Sar</taxon>
        <taxon>Alveolata</taxon>
        <taxon>Dinophyceae</taxon>
        <taxon>Suessiales</taxon>
        <taxon>Symbiodiniaceae</taxon>
        <taxon>Symbiodinium</taxon>
    </lineage>
</organism>
<feature type="domain" description="WGR" evidence="1">
    <location>
        <begin position="21"/>
        <end position="79"/>
    </location>
</feature>
<evidence type="ECO:0000259" key="1">
    <source>
        <dbReference type="Pfam" id="PF05406"/>
    </source>
</evidence>
<accession>A0A812UJR7</accession>
<dbReference type="InterPro" id="IPR008893">
    <property type="entry name" value="WGR_domain"/>
</dbReference>
<dbReference type="AlphaFoldDB" id="A0A812UJR7"/>
<dbReference type="Gene3D" id="2.20.140.10">
    <property type="entry name" value="WGR domain"/>
    <property type="match status" value="1"/>
</dbReference>
<gene>
    <name evidence="2" type="primary">Eif3a</name>
    <name evidence="2" type="ORF">SNAT2548_LOCUS33191</name>
</gene>
<comment type="caution">
    <text evidence="2">The sequence shown here is derived from an EMBL/GenBank/DDBJ whole genome shotgun (WGS) entry which is preliminary data.</text>
</comment>
<evidence type="ECO:0000313" key="3">
    <source>
        <dbReference type="Proteomes" id="UP000604046"/>
    </source>
</evidence>
<keyword evidence="3" id="KW-1185">Reference proteome</keyword>